<accession>A0ABT1A5T3</accession>
<comment type="caution">
    <text evidence="2">The sequence shown here is derived from an EMBL/GenBank/DDBJ whole genome shotgun (WGS) entry which is preliminary data.</text>
</comment>
<name>A0ABT1A5T3_9PSEU</name>
<keyword evidence="3" id="KW-1185">Reference proteome</keyword>
<dbReference type="PANTHER" id="PTHR21666">
    <property type="entry name" value="PEPTIDASE-RELATED"/>
    <property type="match status" value="1"/>
</dbReference>
<dbReference type="InterPro" id="IPR050570">
    <property type="entry name" value="Cell_wall_metabolism_enzyme"/>
</dbReference>
<proteinExistence type="predicted"/>
<sequence>MVDGTFTSAFGARDGRAHEGIDVAAPIGTPIHVPLAGTVVDSGPASGFGLWVRVQHEDGTITTYGHINRSFVGVGEEVEAGEVIAEVGNRGQSSGPHLHFEVTSEAGTKINPRPWMSEFGVSI</sequence>
<dbReference type="InterPro" id="IPR011055">
    <property type="entry name" value="Dup_hybrid_motif"/>
</dbReference>
<dbReference type="PANTHER" id="PTHR21666:SF270">
    <property type="entry name" value="MUREIN HYDROLASE ACTIVATOR ENVC"/>
    <property type="match status" value="1"/>
</dbReference>
<dbReference type="Pfam" id="PF01551">
    <property type="entry name" value="Peptidase_M23"/>
    <property type="match status" value="1"/>
</dbReference>
<evidence type="ECO:0000313" key="2">
    <source>
        <dbReference type="EMBL" id="MCO1658377.1"/>
    </source>
</evidence>
<dbReference type="EMBL" id="JAGSOV010000054">
    <property type="protein sequence ID" value="MCO1658377.1"/>
    <property type="molecule type" value="Genomic_DNA"/>
</dbReference>
<dbReference type="SUPFAM" id="SSF51261">
    <property type="entry name" value="Duplicated hybrid motif"/>
    <property type="match status" value="1"/>
</dbReference>
<dbReference type="Proteomes" id="UP001165283">
    <property type="component" value="Unassembled WGS sequence"/>
</dbReference>
<dbReference type="CDD" id="cd12797">
    <property type="entry name" value="M23_peptidase"/>
    <property type="match status" value="1"/>
</dbReference>
<dbReference type="Gene3D" id="2.70.70.10">
    <property type="entry name" value="Glucose Permease (Domain IIA)"/>
    <property type="match status" value="1"/>
</dbReference>
<reference evidence="2" key="1">
    <citation type="submission" date="2021-04" db="EMBL/GenBank/DDBJ databases">
        <title>Pseudonocardia sp. nov., isolated from sandy soil of mangrove forest.</title>
        <authorList>
            <person name="Zan Z."/>
            <person name="Huang R."/>
            <person name="Liu W."/>
        </authorList>
    </citation>
    <scope>NUCLEOTIDE SEQUENCE</scope>
    <source>
        <strain evidence="2">S2-4</strain>
    </source>
</reference>
<organism evidence="2 3">
    <name type="scientific">Pseudonocardia humida</name>
    <dbReference type="NCBI Taxonomy" id="2800819"/>
    <lineage>
        <taxon>Bacteria</taxon>
        <taxon>Bacillati</taxon>
        <taxon>Actinomycetota</taxon>
        <taxon>Actinomycetes</taxon>
        <taxon>Pseudonocardiales</taxon>
        <taxon>Pseudonocardiaceae</taxon>
        <taxon>Pseudonocardia</taxon>
    </lineage>
</organism>
<protein>
    <submittedName>
        <fullName evidence="2">M23 family metallopeptidase</fullName>
    </submittedName>
</protein>
<gene>
    <name evidence="2" type="ORF">KDL28_25255</name>
</gene>
<dbReference type="InterPro" id="IPR016047">
    <property type="entry name" value="M23ase_b-sheet_dom"/>
</dbReference>
<evidence type="ECO:0000313" key="3">
    <source>
        <dbReference type="Proteomes" id="UP001165283"/>
    </source>
</evidence>
<feature type="domain" description="M23ase beta-sheet core" evidence="1">
    <location>
        <begin position="17"/>
        <end position="112"/>
    </location>
</feature>
<evidence type="ECO:0000259" key="1">
    <source>
        <dbReference type="Pfam" id="PF01551"/>
    </source>
</evidence>